<evidence type="ECO:0000313" key="2">
    <source>
        <dbReference type="EMBL" id="KAF0034691.1"/>
    </source>
</evidence>
<dbReference type="Proteomes" id="UP000438429">
    <property type="component" value="Unassembled WGS sequence"/>
</dbReference>
<gene>
    <name evidence="2" type="ORF">F2P81_012449</name>
</gene>
<comment type="caution">
    <text evidence="2">The sequence shown here is derived from an EMBL/GenBank/DDBJ whole genome shotgun (WGS) entry which is preliminary data.</text>
</comment>
<feature type="region of interest" description="Disordered" evidence="1">
    <location>
        <begin position="167"/>
        <end position="191"/>
    </location>
</feature>
<reference evidence="2 3" key="1">
    <citation type="submission" date="2019-06" db="EMBL/GenBank/DDBJ databases">
        <title>Draft genomes of female and male turbot (Scophthalmus maximus).</title>
        <authorList>
            <person name="Xu H."/>
            <person name="Xu X.-W."/>
            <person name="Shao C."/>
            <person name="Chen S."/>
        </authorList>
    </citation>
    <scope>NUCLEOTIDE SEQUENCE [LARGE SCALE GENOMIC DNA]</scope>
    <source>
        <strain evidence="2">Ysfricsl-2016a</strain>
        <tissue evidence="2">Blood</tissue>
    </source>
</reference>
<evidence type="ECO:0000313" key="3">
    <source>
        <dbReference type="Proteomes" id="UP000438429"/>
    </source>
</evidence>
<proteinExistence type="predicted"/>
<name>A0A6A4SUH1_SCOMX</name>
<sequence length="191" mass="20520">MPPLIGAVVTPRPLRPPSYDPIRMKEGNKTTIIRPVVSLQRIDLLLGLGFGTRRSSDGVTRYKSQKRNHSRCKSPVQTAAPVAAAKACGVEHMCEQTAAKEKGPRAMPTLNRLQPENTPNDPIVSGLVGGERHSGASSPAITQAAVSASPEQRGTLLGGLSDLMWQQTMSGDSNHDTLDFLVDGDDREQDD</sequence>
<feature type="compositionally biased region" description="Acidic residues" evidence="1">
    <location>
        <begin position="182"/>
        <end position="191"/>
    </location>
</feature>
<dbReference type="EMBL" id="VEVO01000011">
    <property type="protein sequence ID" value="KAF0034691.1"/>
    <property type="molecule type" value="Genomic_DNA"/>
</dbReference>
<evidence type="ECO:0000256" key="1">
    <source>
        <dbReference type="SAM" id="MobiDB-lite"/>
    </source>
</evidence>
<feature type="compositionally biased region" description="Polar residues" evidence="1">
    <location>
        <begin position="111"/>
        <end position="120"/>
    </location>
</feature>
<feature type="region of interest" description="Disordered" evidence="1">
    <location>
        <begin position="99"/>
        <end position="121"/>
    </location>
</feature>
<organism evidence="2 3">
    <name type="scientific">Scophthalmus maximus</name>
    <name type="common">Turbot</name>
    <name type="synonym">Psetta maxima</name>
    <dbReference type="NCBI Taxonomy" id="52904"/>
    <lineage>
        <taxon>Eukaryota</taxon>
        <taxon>Metazoa</taxon>
        <taxon>Chordata</taxon>
        <taxon>Craniata</taxon>
        <taxon>Vertebrata</taxon>
        <taxon>Euteleostomi</taxon>
        <taxon>Actinopterygii</taxon>
        <taxon>Neopterygii</taxon>
        <taxon>Teleostei</taxon>
        <taxon>Neoteleostei</taxon>
        <taxon>Acanthomorphata</taxon>
        <taxon>Carangaria</taxon>
        <taxon>Pleuronectiformes</taxon>
        <taxon>Pleuronectoidei</taxon>
        <taxon>Scophthalmidae</taxon>
        <taxon>Scophthalmus</taxon>
    </lineage>
</organism>
<protein>
    <submittedName>
        <fullName evidence="2">Uncharacterized protein</fullName>
    </submittedName>
</protein>
<dbReference type="AlphaFoldDB" id="A0A6A4SUH1"/>
<accession>A0A6A4SUH1</accession>